<organism evidence="9 10">
    <name type="scientific">Hymenobacter sublimis</name>
    <dbReference type="NCBI Taxonomy" id="2933777"/>
    <lineage>
        <taxon>Bacteria</taxon>
        <taxon>Pseudomonadati</taxon>
        <taxon>Bacteroidota</taxon>
        <taxon>Cytophagia</taxon>
        <taxon>Cytophagales</taxon>
        <taxon>Hymenobacteraceae</taxon>
        <taxon>Hymenobacter</taxon>
    </lineage>
</organism>
<feature type="transmembrane region" description="Helical" evidence="8">
    <location>
        <begin position="147"/>
        <end position="167"/>
    </location>
</feature>
<dbReference type="RefSeq" id="WP_247975609.1">
    <property type="nucleotide sequence ID" value="NZ_CP095848.1"/>
</dbReference>
<dbReference type="PANTHER" id="PTHR33908:SF11">
    <property type="entry name" value="MEMBRANE PROTEIN"/>
    <property type="match status" value="1"/>
</dbReference>
<dbReference type="InterPro" id="IPR050297">
    <property type="entry name" value="LipidA_mod_glycosyltrf_83"/>
</dbReference>
<evidence type="ECO:0000256" key="1">
    <source>
        <dbReference type="ARBA" id="ARBA00004651"/>
    </source>
</evidence>
<evidence type="ECO:0000256" key="8">
    <source>
        <dbReference type="SAM" id="Phobius"/>
    </source>
</evidence>
<keyword evidence="2" id="KW-1003">Cell membrane</keyword>
<comment type="subcellular location">
    <subcellularLocation>
        <location evidence="1">Cell membrane</location>
        <topology evidence="1">Multi-pass membrane protein</topology>
    </subcellularLocation>
</comment>
<dbReference type="PANTHER" id="PTHR33908">
    <property type="entry name" value="MANNOSYLTRANSFERASE YKCB-RELATED"/>
    <property type="match status" value="1"/>
</dbReference>
<feature type="transmembrane region" description="Helical" evidence="8">
    <location>
        <begin position="101"/>
        <end position="118"/>
    </location>
</feature>
<evidence type="ECO:0000256" key="5">
    <source>
        <dbReference type="ARBA" id="ARBA00022692"/>
    </source>
</evidence>
<sequence>MAAAPNFLLPRVSALALRGLRLLARYHVAVLVVCWLGVQVVSWHVNHSPHAYGDSVHYLDYAHQIAEQGNFVKVHYTRYIGYPLFLSAFLKVGLGRTAMALGQYAVAGVATVTLYRAVRRLGRGAWEPAFLATLLYIGWSDIQRFNAFLLTESLFTSLLLLSFWAVARVRTVGSGALALLVLLITVSVRPNGFVALVAAALALAVVVQQRGPRRLKWLVLGATLLLLPVAWTALNQLLLTFQLIKTYREGMIIFMYDGILMHPTGPLALPAPDATPVERLAYFILHNPRYFGQLAIWKLIFFMGFPKPYFSALHIFWQFMTLPLVYWLALRGLAYRFVARPMRVFLAAGFVVQAGIITLTIEDYDIRFSGPVLPYVFALAALGALPLWRRAQQWLEKSSHPSLIAEVSEGESR</sequence>
<protein>
    <recommendedName>
        <fullName evidence="11">Glycosyltransferase RgtA/B/C/D-like domain-containing protein</fullName>
    </recommendedName>
</protein>
<feature type="transmembrane region" description="Helical" evidence="8">
    <location>
        <begin position="372"/>
        <end position="388"/>
    </location>
</feature>
<evidence type="ECO:0000256" key="3">
    <source>
        <dbReference type="ARBA" id="ARBA00022676"/>
    </source>
</evidence>
<keyword evidence="5 8" id="KW-0812">Transmembrane</keyword>
<evidence type="ECO:0000256" key="7">
    <source>
        <dbReference type="ARBA" id="ARBA00023136"/>
    </source>
</evidence>
<feature type="transmembrane region" description="Helical" evidence="8">
    <location>
        <begin position="309"/>
        <end position="330"/>
    </location>
</feature>
<evidence type="ECO:0000313" key="9">
    <source>
        <dbReference type="EMBL" id="UPL49398.1"/>
    </source>
</evidence>
<feature type="transmembrane region" description="Helical" evidence="8">
    <location>
        <begin position="26"/>
        <end position="45"/>
    </location>
</feature>
<feature type="transmembrane region" description="Helical" evidence="8">
    <location>
        <begin position="342"/>
        <end position="360"/>
    </location>
</feature>
<evidence type="ECO:0000256" key="4">
    <source>
        <dbReference type="ARBA" id="ARBA00022679"/>
    </source>
</evidence>
<evidence type="ECO:0000256" key="2">
    <source>
        <dbReference type="ARBA" id="ARBA00022475"/>
    </source>
</evidence>
<dbReference type="EMBL" id="CP095848">
    <property type="protein sequence ID" value="UPL49398.1"/>
    <property type="molecule type" value="Genomic_DNA"/>
</dbReference>
<feature type="transmembrane region" description="Helical" evidence="8">
    <location>
        <begin position="217"/>
        <end position="234"/>
    </location>
</feature>
<evidence type="ECO:0000313" key="10">
    <source>
        <dbReference type="Proteomes" id="UP000829647"/>
    </source>
</evidence>
<reference evidence="9 10" key="1">
    <citation type="submission" date="2022-04" db="EMBL/GenBank/DDBJ databases">
        <title>Hymenobacter sp. isolated from the air.</title>
        <authorList>
            <person name="Won M."/>
            <person name="Lee C.-M."/>
            <person name="Woen H.-Y."/>
            <person name="Kwon S.-W."/>
        </authorList>
    </citation>
    <scope>NUCLEOTIDE SEQUENCE [LARGE SCALE GENOMIC DNA]</scope>
    <source>
        <strain evidence="10">5516 S-25</strain>
    </source>
</reference>
<keyword evidence="6 8" id="KW-1133">Transmembrane helix</keyword>
<keyword evidence="7 8" id="KW-0472">Membrane</keyword>
<gene>
    <name evidence="9" type="ORF">MWH26_00440</name>
</gene>
<dbReference type="Proteomes" id="UP000829647">
    <property type="component" value="Chromosome"/>
</dbReference>
<proteinExistence type="predicted"/>
<accession>A0ABY4JBS1</accession>
<keyword evidence="3" id="KW-0328">Glycosyltransferase</keyword>
<evidence type="ECO:0000256" key="6">
    <source>
        <dbReference type="ARBA" id="ARBA00022989"/>
    </source>
</evidence>
<name>A0ABY4JBS1_9BACT</name>
<keyword evidence="10" id="KW-1185">Reference proteome</keyword>
<keyword evidence="4" id="KW-0808">Transferase</keyword>
<evidence type="ECO:0008006" key="11">
    <source>
        <dbReference type="Google" id="ProtNLM"/>
    </source>
</evidence>
<feature type="transmembrane region" description="Helical" evidence="8">
    <location>
        <begin position="179"/>
        <end position="205"/>
    </location>
</feature>